<proteinExistence type="predicted"/>
<accession>A0A1I6UB52</accession>
<dbReference type="RefSeq" id="WP_074946474.1">
    <property type="nucleotide sequence ID" value="NZ_FOZU01000015.1"/>
</dbReference>
<feature type="region of interest" description="Disordered" evidence="1">
    <location>
        <begin position="104"/>
        <end position="162"/>
    </location>
</feature>
<sequence length="262" mass="29301">MSQWIPNSFQMPNALVDSGLLAKLKGSSLAMYIFIVRKTRGWQKESDSISLSQFIEFTGYGKDAVLSGADKLVDLGLIKRVEYQNQPALYTLNDLPENIAVGESENTTAEKPHADKATGGVGKTDSTQSEKPTHNNNYKTTNTKTNKDKGDQEKSVPKKPSSFDAKAIELPVNVNRDLWIQYVDMRKTIKKPNTEFAVKLLINKLTDFGELANQALEYSIMGGYPSVYPPKQQAPVQNQQPQRRRFGNQPTENQMRTVGDQN</sequence>
<protein>
    <submittedName>
        <fullName evidence="3">Phage replication protein O</fullName>
    </submittedName>
</protein>
<dbReference type="InterPro" id="IPR036388">
    <property type="entry name" value="WH-like_DNA-bd_sf"/>
</dbReference>
<dbReference type="InterPro" id="IPR006497">
    <property type="entry name" value="Phage_lambda_VrpO_N"/>
</dbReference>
<evidence type="ECO:0000313" key="3">
    <source>
        <dbReference type="EMBL" id="SFS98683.1"/>
    </source>
</evidence>
<feature type="domain" description="Bacteriophage lambda Replication protein O N-terminal" evidence="2">
    <location>
        <begin position="10"/>
        <end position="82"/>
    </location>
</feature>
<dbReference type="Pfam" id="PF04492">
    <property type="entry name" value="Phage_rep_O"/>
    <property type="match status" value="1"/>
</dbReference>
<dbReference type="EMBL" id="FOZU01000015">
    <property type="protein sequence ID" value="SFS98683.1"/>
    <property type="molecule type" value="Genomic_DNA"/>
</dbReference>
<dbReference type="GO" id="GO:0006260">
    <property type="term" value="P:DNA replication"/>
    <property type="evidence" value="ECO:0007669"/>
    <property type="project" value="InterPro"/>
</dbReference>
<feature type="compositionally biased region" description="Basic and acidic residues" evidence="1">
    <location>
        <begin position="145"/>
        <end position="156"/>
    </location>
</feature>
<evidence type="ECO:0000259" key="2">
    <source>
        <dbReference type="Pfam" id="PF04492"/>
    </source>
</evidence>
<feature type="compositionally biased region" description="Low complexity" evidence="1">
    <location>
        <begin position="134"/>
        <end position="144"/>
    </location>
</feature>
<dbReference type="Gene3D" id="1.10.10.10">
    <property type="entry name" value="Winged helix-like DNA-binding domain superfamily/Winged helix DNA-binding domain"/>
    <property type="match status" value="1"/>
</dbReference>
<name>A0A1I6UB52_9GAMM</name>
<reference evidence="4" key="1">
    <citation type="submission" date="2016-10" db="EMBL/GenBank/DDBJ databases">
        <authorList>
            <person name="Varghese N."/>
            <person name="Submissions S."/>
        </authorList>
    </citation>
    <scope>NUCLEOTIDE SEQUENCE [LARGE SCALE GENOMIC DNA]</scope>
    <source>
        <strain evidence="4">ANC 5076</strain>
    </source>
</reference>
<feature type="compositionally biased region" description="Low complexity" evidence="1">
    <location>
        <begin position="229"/>
        <end position="241"/>
    </location>
</feature>
<evidence type="ECO:0000313" key="4">
    <source>
        <dbReference type="Proteomes" id="UP000182827"/>
    </source>
</evidence>
<evidence type="ECO:0000256" key="1">
    <source>
        <dbReference type="SAM" id="MobiDB-lite"/>
    </source>
</evidence>
<feature type="compositionally biased region" description="Polar residues" evidence="1">
    <location>
        <begin position="248"/>
        <end position="262"/>
    </location>
</feature>
<organism evidence="3 4">
    <name type="scientific">Acinetobacter bohemicus</name>
    <dbReference type="NCBI Taxonomy" id="1435036"/>
    <lineage>
        <taxon>Bacteria</taxon>
        <taxon>Pseudomonadati</taxon>
        <taxon>Pseudomonadota</taxon>
        <taxon>Gammaproteobacteria</taxon>
        <taxon>Moraxellales</taxon>
        <taxon>Moraxellaceae</taxon>
        <taxon>Acinetobacter</taxon>
    </lineage>
</organism>
<keyword evidence="4" id="KW-1185">Reference proteome</keyword>
<dbReference type="Proteomes" id="UP000182827">
    <property type="component" value="Unassembled WGS sequence"/>
</dbReference>
<dbReference type="AlphaFoldDB" id="A0A1I6UB52"/>
<feature type="region of interest" description="Disordered" evidence="1">
    <location>
        <begin position="229"/>
        <end position="262"/>
    </location>
</feature>
<gene>
    <name evidence="3" type="ORF">SAMN05444586_101558</name>
</gene>